<reference evidence="7 8" key="1">
    <citation type="journal article" date="2023" name="G3 (Bethesda)">
        <title>A chromosome-level genome assembly of Zasmidium syzygii isolated from banana leaves.</title>
        <authorList>
            <person name="van Westerhoven A.C."/>
            <person name="Mehrabi R."/>
            <person name="Talebi R."/>
            <person name="Steentjes M.B.F."/>
            <person name="Corcolon B."/>
            <person name="Chong P.A."/>
            <person name="Kema G.H.J."/>
            <person name="Seidl M.F."/>
        </authorList>
    </citation>
    <scope>NUCLEOTIDE SEQUENCE [LARGE SCALE GENOMIC DNA]</scope>
    <source>
        <strain evidence="7 8">P124</strain>
    </source>
</reference>
<keyword evidence="2" id="KW-0813">Transport</keyword>
<name>A0ABR0DZD9_ZASCE</name>
<dbReference type="Pfam" id="PF07690">
    <property type="entry name" value="MFS_1"/>
    <property type="match status" value="1"/>
</dbReference>
<feature type="transmembrane region" description="Helical" evidence="6">
    <location>
        <begin position="71"/>
        <end position="94"/>
    </location>
</feature>
<feature type="transmembrane region" description="Helical" evidence="6">
    <location>
        <begin position="6"/>
        <end position="28"/>
    </location>
</feature>
<dbReference type="SUPFAM" id="SSF103473">
    <property type="entry name" value="MFS general substrate transporter"/>
    <property type="match status" value="1"/>
</dbReference>
<evidence type="ECO:0000256" key="3">
    <source>
        <dbReference type="ARBA" id="ARBA00022692"/>
    </source>
</evidence>
<comment type="caution">
    <text evidence="7">The sequence shown here is derived from an EMBL/GenBank/DDBJ whole genome shotgun (WGS) entry which is preliminary data.</text>
</comment>
<dbReference type="PANTHER" id="PTHR43791">
    <property type="entry name" value="PERMEASE-RELATED"/>
    <property type="match status" value="1"/>
</dbReference>
<feature type="transmembrane region" description="Helical" evidence="6">
    <location>
        <begin position="175"/>
        <end position="194"/>
    </location>
</feature>
<dbReference type="InterPro" id="IPR036259">
    <property type="entry name" value="MFS_trans_sf"/>
</dbReference>
<feature type="transmembrane region" description="Helical" evidence="6">
    <location>
        <begin position="259"/>
        <end position="284"/>
    </location>
</feature>
<evidence type="ECO:0000256" key="4">
    <source>
        <dbReference type="ARBA" id="ARBA00022989"/>
    </source>
</evidence>
<evidence type="ECO:0000256" key="5">
    <source>
        <dbReference type="ARBA" id="ARBA00023136"/>
    </source>
</evidence>
<proteinExistence type="predicted"/>
<keyword evidence="8" id="KW-1185">Reference proteome</keyword>
<evidence type="ECO:0000313" key="7">
    <source>
        <dbReference type="EMBL" id="KAK4494529.1"/>
    </source>
</evidence>
<dbReference type="InterPro" id="IPR011042">
    <property type="entry name" value="6-blade_b-propeller_TolB-like"/>
</dbReference>
<dbReference type="InterPro" id="IPR011701">
    <property type="entry name" value="MFS"/>
</dbReference>
<feature type="transmembrane region" description="Helical" evidence="6">
    <location>
        <begin position="40"/>
        <end position="59"/>
    </location>
</feature>
<evidence type="ECO:0000256" key="2">
    <source>
        <dbReference type="ARBA" id="ARBA00022448"/>
    </source>
</evidence>
<evidence type="ECO:0000256" key="1">
    <source>
        <dbReference type="ARBA" id="ARBA00004141"/>
    </source>
</evidence>
<organism evidence="7 8">
    <name type="scientific">Zasmidium cellare</name>
    <name type="common">Wine cellar mold</name>
    <name type="synonym">Racodium cellare</name>
    <dbReference type="NCBI Taxonomy" id="395010"/>
    <lineage>
        <taxon>Eukaryota</taxon>
        <taxon>Fungi</taxon>
        <taxon>Dikarya</taxon>
        <taxon>Ascomycota</taxon>
        <taxon>Pezizomycotina</taxon>
        <taxon>Dothideomycetes</taxon>
        <taxon>Dothideomycetidae</taxon>
        <taxon>Mycosphaerellales</taxon>
        <taxon>Mycosphaerellaceae</taxon>
        <taxon>Zasmidium</taxon>
    </lineage>
</organism>
<keyword evidence="3 6" id="KW-0812">Transmembrane</keyword>
<gene>
    <name evidence="7" type="ORF">PRZ48_013885</name>
</gene>
<comment type="subcellular location">
    <subcellularLocation>
        <location evidence="1">Membrane</location>
        <topology evidence="1">Multi-pass membrane protein</topology>
    </subcellularLocation>
</comment>
<dbReference type="Gene3D" id="1.20.1250.20">
    <property type="entry name" value="MFS general substrate transporter like domains"/>
    <property type="match status" value="1"/>
</dbReference>
<dbReference type="Gene3D" id="2.120.10.30">
    <property type="entry name" value="TolB, C-terminal domain"/>
    <property type="match status" value="1"/>
</dbReference>
<keyword evidence="4 6" id="KW-1133">Transmembrane helix</keyword>
<protein>
    <recommendedName>
        <fullName evidence="9">Major facilitator superfamily (MFS) profile domain-containing protein</fullName>
    </recommendedName>
</protein>
<evidence type="ECO:0000256" key="6">
    <source>
        <dbReference type="SAM" id="Phobius"/>
    </source>
</evidence>
<feature type="transmembrane region" description="Helical" evidence="6">
    <location>
        <begin position="143"/>
        <end position="163"/>
    </location>
</feature>
<keyword evidence="5 6" id="KW-0472">Membrane</keyword>
<dbReference type="PANTHER" id="PTHR43791:SF20">
    <property type="entry name" value="TRANSPORTER, PUTATIVE (AFU_ORTHOLOGUE AFUA_3G14670)-RELATED"/>
    <property type="match status" value="1"/>
</dbReference>
<evidence type="ECO:0000313" key="8">
    <source>
        <dbReference type="Proteomes" id="UP001305779"/>
    </source>
</evidence>
<accession>A0ABR0DZD9</accession>
<dbReference type="SUPFAM" id="SSF63829">
    <property type="entry name" value="Calcium-dependent phosphotriesterase"/>
    <property type="match status" value="1"/>
</dbReference>
<dbReference type="Proteomes" id="UP001305779">
    <property type="component" value="Unassembled WGS sequence"/>
</dbReference>
<sequence length="559" mass="61222">MAGLCLIRFILGILEAAFFPGALFASSWYHRSELGLRSAILYSATQLGSAFSGLIGAGIQHGLNGAPSLESWRWIFIIEGTITVVIAILSAFLLPDWLSTTRWLSPEERAIAEWRLIKDAGQVDEDDGKWSSGFKLAFGDWRVYVFAAMFFCLQVASATQNFFPSVVQTLGFNQINTLLLTAPPYILGLIISIGNNWSAGRFVLASATTDLGSRYSAMMIMIGGGHASSGSSLRQRLWKHIAGLDSISLSRLCSAKPRYVLAMSVNSAFALGTVILAVVMRLILQRANKKLESGADIAAVMKGNDLRQATVWTPRGIELGRTGKPMSFDKSLALLPYGFSSSSNGSSWGFYDPRALAVLPGEFNRTSENAHLDSADFVAFDDRFFDIIGPYATIEHVVVADTQQQLEAACYNPEAKSLFFADWGYPVHTWQYLLNTETNDLRNITTTPPAVNAHGCVHYQGSLYVATDGGSGHYASIVCIHPETLEAETMLNNFYQQPFLGFNDLDIDSNGNLWVTDSISAWGRYMTTFAPQTTPAVYFINTTTMAAKWSSRPLVTPMG</sequence>
<dbReference type="EMBL" id="JAXOVC010000013">
    <property type="protein sequence ID" value="KAK4494529.1"/>
    <property type="molecule type" value="Genomic_DNA"/>
</dbReference>
<evidence type="ECO:0008006" key="9">
    <source>
        <dbReference type="Google" id="ProtNLM"/>
    </source>
</evidence>